<reference evidence="4 5" key="1">
    <citation type="submission" date="2019-07" db="EMBL/GenBank/DDBJ databases">
        <title>New Mycobacterium species.</title>
        <authorList>
            <person name="Tortoli E."/>
            <person name="Ghielmetti G."/>
            <person name="Friedel U."/>
            <person name="Trovato A."/>
        </authorList>
    </citation>
    <scope>NUCLEOTIDE SEQUENCE [LARGE SCALE GENOMIC DNA]</scope>
    <source>
        <strain evidence="4 5">16-83</strain>
    </source>
</reference>
<proteinExistence type="inferred from homology"/>
<evidence type="ECO:0000259" key="3">
    <source>
        <dbReference type="Pfam" id="PF12484"/>
    </source>
</evidence>
<name>A0A557XR51_9MYCO</name>
<feature type="domain" description="PPE family C-terminal" evidence="3">
    <location>
        <begin position="286"/>
        <end position="363"/>
    </location>
</feature>
<evidence type="ECO:0000313" key="4">
    <source>
        <dbReference type="EMBL" id="TVS88401.1"/>
    </source>
</evidence>
<dbReference type="InterPro" id="IPR022171">
    <property type="entry name" value="PPE_C"/>
</dbReference>
<keyword evidence="5" id="KW-1185">Reference proteome</keyword>
<comment type="caution">
    <text evidence="4">The sequence shown here is derived from an EMBL/GenBank/DDBJ whole genome shotgun (WGS) entry which is preliminary data.</text>
</comment>
<dbReference type="Gene3D" id="1.20.1260.20">
    <property type="entry name" value="PPE superfamily"/>
    <property type="match status" value="1"/>
</dbReference>
<dbReference type="PANTHER" id="PTHR46766:SF1">
    <property type="entry name" value="GLUTAMINE-RICH PROTEIN 2"/>
    <property type="match status" value="1"/>
</dbReference>
<dbReference type="PANTHER" id="PTHR46766">
    <property type="entry name" value="GLUTAMINE-RICH PROTEIN 2"/>
    <property type="match status" value="1"/>
</dbReference>
<dbReference type="SUPFAM" id="SSF140459">
    <property type="entry name" value="PE/PPE dimer-like"/>
    <property type="match status" value="1"/>
</dbReference>
<dbReference type="OrthoDB" id="4752888at2"/>
<evidence type="ECO:0000256" key="1">
    <source>
        <dbReference type="ARBA" id="ARBA00010652"/>
    </source>
</evidence>
<dbReference type="EMBL" id="VMQU01000054">
    <property type="protein sequence ID" value="TVS88401.1"/>
    <property type="molecule type" value="Genomic_DNA"/>
</dbReference>
<dbReference type="InterPro" id="IPR000030">
    <property type="entry name" value="PPE_dom"/>
</dbReference>
<dbReference type="InterPro" id="IPR038332">
    <property type="entry name" value="PPE_sf"/>
</dbReference>
<dbReference type="AlphaFoldDB" id="A0A557XR51"/>
<dbReference type="Pfam" id="PF12484">
    <property type="entry name" value="PPE-SVP"/>
    <property type="match status" value="1"/>
</dbReference>
<dbReference type="GO" id="GO:0052572">
    <property type="term" value="P:response to host immune response"/>
    <property type="evidence" value="ECO:0007669"/>
    <property type="project" value="TreeGrafter"/>
</dbReference>
<feature type="domain" description="PPE" evidence="2">
    <location>
        <begin position="2"/>
        <end position="162"/>
    </location>
</feature>
<dbReference type="RefSeq" id="WP_144952122.1">
    <property type="nucleotide sequence ID" value="NZ_VMQU01000054.1"/>
</dbReference>
<sequence length="367" mass="35503">MDFGSLPPEVNSARMYAGAGAAPMMAAASAWNTLAAELSTTAAGYESVMAELTGDQWTGPASASATASVQPYVAWLNTTAAHAQHAAAQATASAAAFETAFAMIVPPPQIAANRAQLAALVATNLLGLNTAAIMATEAQYAEMWAQDAAAMYGYAASSARAAFLNPLTSPSAIANPAAQAGLAQLISTAPHTVAALATPAQAGPIDSFLSIPLVANAIDGGVDTSAWFTMNAIPTAVSLGHTLNASSGAAAAAGAEAAAGGLGGPALVGAAQPAAATGMAGPPMLAGLGQASTVGPLSVPASWSAAAPPAGPAAAALDGSGWAVAPDDEATAVPAGMPAMATAGKSPGFSGPRYGVKPTVMPKSVLV</sequence>
<comment type="similarity">
    <text evidence="1">Belongs to the mycobacterial PPE family.</text>
</comment>
<protein>
    <submittedName>
        <fullName evidence="4">PPE family protein</fullName>
    </submittedName>
</protein>
<dbReference type="Pfam" id="PF00823">
    <property type="entry name" value="PPE"/>
    <property type="match status" value="1"/>
</dbReference>
<organism evidence="4 5">
    <name type="scientific">Mycobacterium helveticum</name>
    <dbReference type="NCBI Taxonomy" id="2592811"/>
    <lineage>
        <taxon>Bacteria</taxon>
        <taxon>Bacillati</taxon>
        <taxon>Actinomycetota</taxon>
        <taxon>Actinomycetes</taxon>
        <taxon>Mycobacteriales</taxon>
        <taxon>Mycobacteriaceae</taxon>
        <taxon>Mycobacterium</taxon>
    </lineage>
</organism>
<evidence type="ECO:0000259" key="2">
    <source>
        <dbReference type="Pfam" id="PF00823"/>
    </source>
</evidence>
<gene>
    <name evidence="4" type="ORF">FPZ47_14055</name>
</gene>
<dbReference type="FunFam" id="1.20.1260.20:FF:000001">
    <property type="entry name" value="PPE family protein PPE41"/>
    <property type="match status" value="1"/>
</dbReference>
<evidence type="ECO:0000313" key="5">
    <source>
        <dbReference type="Proteomes" id="UP000320513"/>
    </source>
</evidence>
<accession>A0A557XR51</accession>
<dbReference type="Proteomes" id="UP000320513">
    <property type="component" value="Unassembled WGS sequence"/>
</dbReference>